<keyword evidence="2" id="KW-0472">Membrane</keyword>
<keyword evidence="2" id="KW-0812">Transmembrane</keyword>
<feature type="region of interest" description="Disordered" evidence="1">
    <location>
        <begin position="1"/>
        <end position="20"/>
    </location>
</feature>
<name>E2PYT5_STRCL</name>
<feature type="region of interest" description="Disordered" evidence="1">
    <location>
        <begin position="116"/>
        <end position="143"/>
    </location>
</feature>
<reference evidence="3 4" key="1">
    <citation type="journal article" date="2010" name="Genome Biol. Evol.">
        <title>The sequence of a 1.8-mb bacterial linear plasmid reveals a rich evolutionary reservoir of secondary metabolic pathways.</title>
        <authorList>
            <person name="Medema M.H."/>
            <person name="Trefzer A."/>
            <person name="Kovalchuk A."/>
            <person name="van den Berg M."/>
            <person name="Mueller U."/>
            <person name="Heijne W."/>
            <person name="Wu L."/>
            <person name="Alam M.T."/>
            <person name="Ronning C.M."/>
            <person name="Nierman W.C."/>
            <person name="Bovenberg R.A.L."/>
            <person name="Breitling R."/>
            <person name="Takano E."/>
        </authorList>
    </citation>
    <scope>NUCLEOTIDE SEQUENCE [LARGE SCALE GENOMIC DNA]</scope>
    <source>
        <strain evidence="4">ATCC 27064 / DSM 738 / JCM 4710 / NBRC 13307 / NCIMB 12785 / NRRL 3585 / VKM Ac-602</strain>
    </source>
</reference>
<dbReference type="Proteomes" id="UP000002357">
    <property type="component" value="Chromosome"/>
</dbReference>
<evidence type="ECO:0000313" key="4">
    <source>
        <dbReference type="Proteomes" id="UP000002357"/>
    </source>
</evidence>
<accession>E2PYT5</accession>
<dbReference type="InterPro" id="IPR021449">
    <property type="entry name" value="DUF3099"/>
</dbReference>
<sequence length="143" mass="15881">MTGRPPRTAEGPHPRGLDATGWGAALRYARVPVESATGHGRATDRDGGRPRSYAGDMYARRRRAYFVLMGVCLFLFVSAWSYVRLFSVPAAVALCVVAMVIPPIAVIVANRRGPDDRWWDDPSGDPESDRWWDELDGKRGPRP</sequence>
<protein>
    <submittedName>
        <fullName evidence="3">Integral membrane protein</fullName>
    </submittedName>
</protein>
<feature type="transmembrane region" description="Helical" evidence="2">
    <location>
        <begin position="89"/>
        <end position="109"/>
    </location>
</feature>
<dbReference type="STRING" id="1901.BB341_12620"/>
<organism evidence="3 4">
    <name type="scientific">Streptomyces clavuligerus</name>
    <dbReference type="NCBI Taxonomy" id="1901"/>
    <lineage>
        <taxon>Bacteria</taxon>
        <taxon>Bacillati</taxon>
        <taxon>Actinomycetota</taxon>
        <taxon>Actinomycetes</taxon>
        <taxon>Kitasatosporales</taxon>
        <taxon>Streptomycetaceae</taxon>
        <taxon>Streptomyces</taxon>
    </lineage>
</organism>
<evidence type="ECO:0000313" key="3">
    <source>
        <dbReference type="EMBL" id="EFG08266.1"/>
    </source>
</evidence>
<feature type="compositionally biased region" description="Basic and acidic residues" evidence="1">
    <location>
        <begin position="127"/>
        <end position="143"/>
    </location>
</feature>
<dbReference type="EMBL" id="CM000913">
    <property type="protein sequence ID" value="EFG08266.1"/>
    <property type="molecule type" value="Genomic_DNA"/>
</dbReference>
<evidence type="ECO:0000256" key="2">
    <source>
        <dbReference type="SAM" id="Phobius"/>
    </source>
</evidence>
<gene>
    <name evidence="3" type="ORF">SCLAV_3195</name>
</gene>
<proteinExistence type="predicted"/>
<dbReference type="eggNOG" id="COG0484">
    <property type="taxonomic scope" value="Bacteria"/>
</dbReference>
<feature type="transmembrane region" description="Helical" evidence="2">
    <location>
        <begin position="64"/>
        <end position="83"/>
    </location>
</feature>
<keyword evidence="2" id="KW-1133">Transmembrane helix</keyword>
<evidence type="ECO:0000256" key="1">
    <source>
        <dbReference type="SAM" id="MobiDB-lite"/>
    </source>
</evidence>
<dbReference type="AlphaFoldDB" id="E2PYT5"/>
<dbReference type="Pfam" id="PF11298">
    <property type="entry name" value="DUF3099"/>
    <property type="match status" value="1"/>
</dbReference>
<keyword evidence="4" id="KW-1185">Reference proteome</keyword>